<dbReference type="Pfam" id="PF11776">
    <property type="entry name" value="RcnB"/>
    <property type="match status" value="1"/>
</dbReference>
<keyword evidence="4" id="KW-1185">Reference proteome</keyword>
<reference evidence="4 5" key="1">
    <citation type="submission" date="2019-10" db="EMBL/GenBank/DDBJ databases">
        <authorList>
            <person name="Dong K."/>
        </authorList>
    </citation>
    <scope>NUCLEOTIDE SEQUENCE [LARGE SCALE GENOMIC DNA]</scope>
    <source>
        <strain evidence="4">dk386</strain>
        <strain evidence="3">Dk386</strain>
        <strain evidence="5">dk771</strain>
        <strain evidence="2">Dk771</strain>
    </source>
</reference>
<dbReference type="EMBL" id="WITK01000001">
    <property type="protein sequence ID" value="MQW90832.1"/>
    <property type="molecule type" value="Genomic_DNA"/>
</dbReference>
<dbReference type="AlphaFoldDB" id="A0A5Q0NZQ7"/>
<evidence type="ECO:0000313" key="2">
    <source>
        <dbReference type="EMBL" id="MQW90832.1"/>
    </source>
</evidence>
<dbReference type="Proteomes" id="UP000480556">
    <property type="component" value="Unassembled WGS sequence"/>
</dbReference>
<dbReference type="InterPro" id="IPR024572">
    <property type="entry name" value="RcnB"/>
</dbReference>
<organism evidence="2 5">
    <name type="scientific">Acinetobacter wanghuae</name>
    <dbReference type="NCBI Taxonomy" id="2662362"/>
    <lineage>
        <taxon>Bacteria</taxon>
        <taxon>Pseudomonadati</taxon>
        <taxon>Pseudomonadota</taxon>
        <taxon>Gammaproteobacteria</taxon>
        <taxon>Moraxellales</taxon>
        <taxon>Moraxellaceae</taxon>
        <taxon>Acinetobacter</taxon>
    </lineage>
</organism>
<evidence type="ECO:0000313" key="3">
    <source>
        <dbReference type="EMBL" id="QGA10335.1"/>
    </source>
</evidence>
<evidence type="ECO:0000256" key="1">
    <source>
        <dbReference type="SAM" id="SignalP"/>
    </source>
</evidence>
<dbReference type="Proteomes" id="UP000327478">
    <property type="component" value="Chromosome"/>
</dbReference>
<protein>
    <recommendedName>
        <fullName evidence="6">RcnB family protein</fullName>
    </recommendedName>
</protein>
<keyword evidence="1" id="KW-0732">Signal</keyword>
<dbReference type="EMBL" id="CP045650">
    <property type="protein sequence ID" value="QGA10335.1"/>
    <property type="molecule type" value="Genomic_DNA"/>
</dbReference>
<evidence type="ECO:0000313" key="4">
    <source>
        <dbReference type="Proteomes" id="UP000327478"/>
    </source>
</evidence>
<dbReference type="Gene3D" id="3.10.450.160">
    <property type="entry name" value="inner membrane protein cigr"/>
    <property type="match status" value="1"/>
</dbReference>
<dbReference type="RefSeq" id="WP_153370744.1">
    <property type="nucleotide sequence ID" value="NZ_CP045650.1"/>
</dbReference>
<sequence length="146" mass="16440">MKAVISGGLLSSLFLVVPMQSFAANQGTIVNNPNAYRNQVLPQRQQTLYPVRPQRPMPPFGHHPYPPQYPHHPSIQNGINIQYRAPTTVYQTSNSYSWVNGDPNVASIESSNYVLITDWKRLGLPAPPTGMYWILDNGRYVLVPHD</sequence>
<name>A0A5Q0NZQ7_9GAMM</name>
<proteinExistence type="predicted"/>
<accession>A0A5Q0NZQ7</accession>
<feature type="chain" id="PRO_5044623552" description="RcnB family protein" evidence="1">
    <location>
        <begin position="24"/>
        <end position="146"/>
    </location>
</feature>
<evidence type="ECO:0008006" key="6">
    <source>
        <dbReference type="Google" id="ProtNLM"/>
    </source>
</evidence>
<evidence type="ECO:0000313" key="5">
    <source>
        <dbReference type="Proteomes" id="UP000480556"/>
    </source>
</evidence>
<gene>
    <name evidence="3" type="ORF">GFH30_02485</name>
    <name evidence="2" type="ORF">GHJ48_00215</name>
</gene>
<feature type="signal peptide" evidence="1">
    <location>
        <begin position="1"/>
        <end position="23"/>
    </location>
</feature>